<evidence type="ECO:0000313" key="4">
    <source>
        <dbReference type="Proteomes" id="UP001500443"/>
    </source>
</evidence>
<organism evidence="3 4">
    <name type="scientific">Streptomyces synnematoformans</name>
    <dbReference type="NCBI Taxonomy" id="415721"/>
    <lineage>
        <taxon>Bacteria</taxon>
        <taxon>Bacillati</taxon>
        <taxon>Actinomycetota</taxon>
        <taxon>Actinomycetes</taxon>
        <taxon>Kitasatosporales</taxon>
        <taxon>Streptomycetaceae</taxon>
        <taxon>Streptomyces</taxon>
    </lineage>
</organism>
<keyword evidence="4" id="KW-1185">Reference proteome</keyword>
<reference evidence="4" key="1">
    <citation type="journal article" date="2019" name="Int. J. Syst. Evol. Microbiol.">
        <title>The Global Catalogue of Microorganisms (GCM) 10K type strain sequencing project: providing services to taxonomists for standard genome sequencing and annotation.</title>
        <authorList>
            <consortium name="The Broad Institute Genomics Platform"/>
            <consortium name="The Broad Institute Genome Sequencing Center for Infectious Disease"/>
            <person name="Wu L."/>
            <person name="Ma J."/>
        </authorList>
    </citation>
    <scope>NUCLEOTIDE SEQUENCE [LARGE SCALE GENOMIC DNA]</scope>
    <source>
        <strain evidence="4">JCM 15481</strain>
    </source>
</reference>
<evidence type="ECO:0000313" key="3">
    <source>
        <dbReference type="EMBL" id="GAA2106982.1"/>
    </source>
</evidence>
<evidence type="ECO:0000256" key="1">
    <source>
        <dbReference type="SAM" id="MobiDB-lite"/>
    </source>
</evidence>
<gene>
    <name evidence="3" type="ORF">GCM10009802_01690</name>
</gene>
<dbReference type="Proteomes" id="UP001500443">
    <property type="component" value="Unassembled WGS sequence"/>
</dbReference>
<comment type="caution">
    <text evidence="3">The sequence shown here is derived from an EMBL/GenBank/DDBJ whole genome shotgun (WGS) entry which is preliminary data.</text>
</comment>
<name>A0ABN2X839_9ACTN</name>
<proteinExistence type="predicted"/>
<protein>
    <recommendedName>
        <fullName evidence="2">Methyltransferase type 11 domain-containing protein</fullName>
    </recommendedName>
</protein>
<evidence type="ECO:0000259" key="2">
    <source>
        <dbReference type="Pfam" id="PF08241"/>
    </source>
</evidence>
<dbReference type="Gene3D" id="3.40.50.150">
    <property type="entry name" value="Vaccinia Virus protein VP39"/>
    <property type="match status" value="1"/>
</dbReference>
<dbReference type="EMBL" id="BAAAPF010000002">
    <property type="protein sequence ID" value="GAA2106982.1"/>
    <property type="molecule type" value="Genomic_DNA"/>
</dbReference>
<feature type="region of interest" description="Disordered" evidence="1">
    <location>
        <begin position="206"/>
        <end position="226"/>
    </location>
</feature>
<dbReference type="PANTHER" id="PTHR43591">
    <property type="entry name" value="METHYLTRANSFERASE"/>
    <property type="match status" value="1"/>
</dbReference>
<dbReference type="PANTHER" id="PTHR43591:SF24">
    <property type="entry name" value="2-METHOXY-6-POLYPRENYL-1,4-BENZOQUINOL METHYLASE, MITOCHONDRIAL"/>
    <property type="match status" value="1"/>
</dbReference>
<sequence length="311" mass="32915">MTGGWQPMGDNAVIPDGPSGVDRAAAYWTSQAARYDRWGDLAHGHPRYRNAWQDALGALAGHPARDGTTPLRVADVGCGTGELALLLAEMGHHVTGYDIAPGMLERARINAAAAGPLPGTAEVAAAESRDLPLGAGTADLVTSRMAFWALPDPVAALREWRRVLAPGGRIVVIDALHFATPATGAGRARHRAERAFWSVVGRLDRRRGSRAGPSPAFGRGDPPLASVAPVRPATPGVAWRSVGEPAAVFAAADLTGVRVGWLDEVAAAHRSTAPLRWRLAGLLPRFYSLTWQADAPSERQRNGEGHDDADR</sequence>
<feature type="domain" description="Methyltransferase type 11" evidence="2">
    <location>
        <begin position="75"/>
        <end position="172"/>
    </location>
</feature>
<dbReference type="SUPFAM" id="SSF53335">
    <property type="entry name" value="S-adenosyl-L-methionine-dependent methyltransferases"/>
    <property type="match status" value="1"/>
</dbReference>
<dbReference type="InterPro" id="IPR029063">
    <property type="entry name" value="SAM-dependent_MTases_sf"/>
</dbReference>
<accession>A0ABN2X839</accession>
<dbReference type="Pfam" id="PF08241">
    <property type="entry name" value="Methyltransf_11"/>
    <property type="match status" value="1"/>
</dbReference>
<dbReference type="CDD" id="cd02440">
    <property type="entry name" value="AdoMet_MTases"/>
    <property type="match status" value="1"/>
</dbReference>
<dbReference type="InterPro" id="IPR013216">
    <property type="entry name" value="Methyltransf_11"/>
</dbReference>